<evidence type="ECO:0000313" key="2">
    <source>
        <dbReference type="Proteomes" id="UP001234297"/>
    </source>
</evidence>
<protein>
    <submittedName>
        <fullName evidence="1">Uncharacterized protein</fullName>
    </submittedName>
</protein>
<comment type="caution">
    <text evidence="1">The sequence shown here is derived from an EMBL/GenBank/DDBJ whole genome shotgun (WGS) entry which is preliminary data.</text>
</comment>
<keyword evidence="2" id="KW-1185">Reference proteome</keyword>
<name>A0ACC2MD77_PERAE</name>
<accession>A0ACC2MD77</accession>
<proteinExistence type="predicted"/>
<reference evidence="1 2" key="1">
    <citation type="journal article" date="2022" name="Hortic Res">
        <title>A haplotype resolved chromosomal level avocado genome allows analysis of novel avocado genes.</title>
        <authorList>
            <person name="Nath O."/>
            <person name="Fletcher S.J."/>
            <person name="Hayward A."/>
            <person name="Shaw L.M."/>
            <person name="Masouleh A.K."/>
            <person name="Furtado A."/>
            <person name="Henry R.J."/>
            <person name="Mitter N."/>
        </authorList>
    </citation>
    <scope>NUCLEOTIDE SEQUENCE [LARGE SCALE GENOMIC DNA]</scope>
    <source>
        <strain evidence="2">cv. Hass</strain>
    </source>
</reference>
<sequence length="511" mass="56717">MAKQICKKLMLVLVALVLFSVQEAATTAGRKILTDLEIRKELRRLNKPAIKIIKSEDGDIIDCVDIYKQPAFDHPLLENHTIQMRPSIYNGESTSSSKPLEQLWHKSGSCPQGTIPIQRAQKRHLLGAISLDASQLESSKVSIDDRNKGGAGIINVWNIHVEPRDFSKASIFVGRRDNFDLIDAGWIVSRSMFGDDATRLYGFWGTTSDNLGCYNLKCPGFVQVSQKIALGTVFTPTSVYGGLQKVLDLKIFKDKATSNWWLVLGDESVGYWPSSLFKNMADHADYVQWGGQVLNTAPGGSHTSTQMGSGHFPNEGFQKAAFFDKCVYFYTDDIVGMTPYYSKSKVSKPACYDVSDVSVLKEHSKKPCSLQSVKANKNTIPNRTIDKATSNWWLVFNNETVGYWPSSLFKSMADHADYIQWGGQVQNMAPRGSHTSTQMGSGRFPNQGFRKAGFFDKCVYFYPDDIVGMTPYNSKTKVSKPGCYDISDVSELTGTPGVQFFYGGPGGPNCF</sequence>
<organism evidence="1 2">
    <name type="scientific">Persea americana</name>
    <name type="common">Avocado</name>
    <dbReference type="NCBI Taxonomy" id="3435"/>
    <lineage>
        <taxon>Eukaryota</taxon>
        <taxon>Viridiplantae</taxon>
        <taxon>Streptophyta</taxon>
        <taxon>Embryophyta</taxon>
        <taxon>Tracheophyta</taxon>
        <taxon>Spermatophyta</taxon>
        <taxon>Magnoliopsida</taxon>
        <taxon>Magnoliidae</taxon>
        <taxon>Laurales</taxon>
        <taxon>Lauraceae</taxon>
        <taxon>Persea</taxon>
    </lineage>
</organism>
<dbReference type="Proteomes" id="UP001234297">
    <property type="component" value="Chromosome 2"/>
</dbReference>
<dbReference type="EMBL" id="CM056810">
    <property type="protein sequence ID" value="KAJ8643341.1"/>
    <property type="molecule type" value="Genomic_DNA"/>
</dbReference>
<evidence type="ECO:0000313" key="1">
    <source>
        <dbReference type="EMBL" id="KAJ8643341.1"/>
    </source>
</evidence>
<gene>
    <name evidence="1" type="ORF">MRB53_005089</name>
</gene>